<evidence type="ECO:0000313" key="2">
    <source>
        <dbReference type="Proteomes" id="UP000095287"/>
    </source>
</evidence>
<protein>
    <submittedName>
        <fullName evidence="3">Neur_chan_LBD domain-containing protein</fullName>
    </submittedName>
</protein>
<evidence type="ECO:0000313" key="3">
    <source>
        <dbReference type="WBParaSite" id="L893_g8051.t1"/>
    </source>
</evidence>
<feature type="region of interest" description="Disordered" evidence="1">
    <location>
        <begin position="1"/>
        <end position="24"/>
    </location>
</feature>
<keyword evidence="2" id="KW-1185">Reference proteome</keyword>
<proteinExistence type="predicted"/>
<evidence type="ECO:0000256" key="1">
    <source>
        <dbReference type="SAM" id="MobiDB-lite"/>
    </source>
</evidence>
<dbReference type="Proteomes" id="UP000095287">
    <property type="component" value="Unplaced"/>
</dbReference>
<dbReference type="AlphaFoldDB" id="A0A1I8AQ82"/>
<reference evidence="3" key="1">
    <citation type="submission" date="2016-11" db="UniProtKB">
        <authorList>
            <consortium name="WormBaseParasite"/>
        </authorList>
    </citation>
    <scope>IDENTIFICATION</scope>
</reference>
<name>A0A1I8AQ82_9BILA</name>
<accession>A0A1I8AQ82</accession>
<sequence length="127" mass="14005">MRSSVSRAEKKSSSAANCPSNRLRFPNARRPVLLSAPKTTSRMTKAPLITRLLWLIILAGFVCGPAGGAKLDKRCTRNSINLGHIIDELLKDYDTHLLPESEGVNVTIELHVQVGAFSVATYYRQRA</sequence>
<dbReference type="WBParaSite" id="L893_g8051.t1">
    <property type="protein sequence ID" value="L893_g8051.t1"/>
    <property type="gene ID" value="L893_g8051"/>
</dbReference>
<organism evidence="2 3">
    <name type="scientific">Steinernema glaseri</name>
    <dbReference type="NCBI Taxonomy" id="37863"/>
    <lineage>
        <taxon>Eukaryota</taxon>
        <taxon>Metazoa</taxon>
        <taxon>Ecdysozoa</taxon>
        <taxon>Nematoda</taxon>
        <taxon>Chromadorea</taxon>
        <taxon>Rhabditida</taxon>
        <taxon>Tylenchina</taxon>
        <taxon>Panagrolaimomorpha</taxon>
        <taxon>Strongyloidoidea</taxon>
        <taxon>Steinernematidae</taxon>
        <taxon>Steinernema</taxon>
    </lineage>
</organism>